<dbReference type="InterPro" id="IPR010996">
    <property type="entry name" value="HHH_MUS81"/>
</dbReference>
<dbReference type="STRING" id="661478.OP10G_2979"/>
<dbReference type="RefSeq" id="WP_025229682.1">
    <property type="nucleotide sequence ID" value="NZ_CP007139.1"/>
</dbReference>
<keyword evidence="1" id="KW-0237">DNA synthesis</keyword>
<dbReference type="Gene3D" id="1.10.150.20">
    <property type="entry name" value="5' to 3' exonuclease, C-terminal subdomain"/>
    <property type="match status" value="1"/>
</dbReference>
<dbReference type="SUPFAM" id="SSF47781">
    <property type="entry name" value="RuvA domain 2-like"/>
    <property type="match status" value="1"/>
</dbReference>
<feature type="domain" description="Helix-hairpin-helix DNA-binding motif class 1" evidence="3">
    <location>
        <begin position="126"/>
        <end position="145"/>
    </location>
</feature>
<dbReference type="GO" id="GO:0003677">
    <property type="term" value="F:DNA binding"/>
    <property type="evidence" value="ECO:0007669"/>
    <property type="project" value="InterPro"/>
</dbReference>
<dbReference type="OrthoDB" id="3474828at2"/>
<dbReference type="InterPro" id="IPR010994">
    <property type="entry name" value="RuvA_2-like"/>
</dbReference>
<dbReference type="Proteomes" id="UP000027982">
    <property type="component" value="Chromosome"/>
</dbReference>
<dbReference type="Pfam" id="PF14716">
    <property type="entry name" value="HHH_8"/>
    <property type="match status" value="1"/>
</dbReference>
<sequence>MTNAELAQKLKDLRDFLIIAGYEESHATRYSHIARTIEKMPEQVEDMRREGRLQEIPQVGSLIALYIKEILETGTSSKQKEWEPFAPISVLELVRIPGLGPKTAATMYHAHGIDSLKTLREAQENGILDDIPGVGPKLRETIREYLAERP</sequence>
<proteinExistence type="predicted"/>
<dbReference type="EMBL" id="CP007139">
    <property type="protein sequence ID" value="AIE86347.1"/>
    <property type="molecule type" value="Genomic_DNA"/>
</dbReference>
<dbReference type="SUPFAM" id="SSF47802">
    <property type="entry name" value="DNA polymerase beta, N-terminal domain-like"/>
    <property type="match status" value="1"/>
</dbReference>
<dbReference type="PANTHER" id="PTHR11276:SF28">
    <property type="entry name" value="DNA POLYMERASE LAMBDA"/>
    <property type="match status" value="1"/>
</dbReference>
<dbReference type="InterPro" id="IPR003583">
    <property type="entry name" value="Hlx-hairpin-Hlx_DNA-bd_motif"/>
</dbReference>
<evidence type="ECO:0000313" key="4">
    <source>
        <dbReference type="EMBL" id="AIE86347.1"/>
    </source>
</evidence>
<feature type="domain" description="Helix-hairpin-helix DNA-binding motif class 1" evidence="3">
    <location>
        <begin position="51"/>
        <end position="70"/>
    </location>
</feature>
<name>A0A068NSL1_FIMGI</name>
<dbReference type="InterPro" id="IPR022312">
    <property type="entry name" value="DNA_pol_X"/>
</dbReference>
<dbReference type="InterPro" id="IPR027421">
    <property type="entry name" value="DNA_pol_lamdba_lyase_dom_sf"/>
</dbReference>
<keyword evidence="5" id="KW-1185">Reference proteome</keyword>
<evidence type="ECO:0000313" key="5">
    <source>
        <dbReference type="Proteomes" id="UP000027982"/>
    </source>
</evidence>
<protein>
    <submittedName>
        <fullName evidence="4">DNA-dependent DNA polymerase family X protein</fullName>
    </submittedName>
</protein>
<dbReference type="SMART" id="SM00278">
    <property type="entry name" value="HhH1"/>
    <property type="match status" value="3"/>
</dbReference>
<dbReference type="AlphaFoldDB" id="A0A068NSL1"/>
<dbReference type="eggNOG" id="COG1796">
    <property type="taxonomic scope" value="Bacteria"/>
</dbReference>
<evidence type="ECO:0000256" key="2">
    <source>
        <dbReference type="ARBA" id="ARBA00022705"/>
    </source>
</evidence>
<dbReference type="GO" id="GO:0003887">
    <property type="term" value="F:DNA-directed DNA polymerase activity"/>
    <property type="evidence" value="ECO:0007669"/>
    <property type="project" value="InterPro"/>
</dbReference>
<organism evidence="4 5">
    <name type="scientific">Fimbriimonas ginsengisoli Gsoil 348</name>
    <dbReference type="NCBI Taxonomy" id="661478"/>
    <lineage>
        <taxon>Bacteria</taxon>
        <taxon>Bacillati</taxon>
        <taxon>Armatimonadota</taxon>
        <taxon>Fimbriimonadia</taxon>
        <taxon>Fimbriimonadales</taxon>
        <taxon>Fimbriimonadaceae</taxon>
        <taxon>Fimbriimonas</taxon>
    </lineage>
</organism>
<keyword evidence="2" id="KW-0235">DNA replication</keyword>
<gene>
    <name evidence="4" type="ORF">OP10G_2979</name>
</gene>
<accession>A0A068NSL1</accession>
<dbReference type="Pfam" id="PF14520">
    <property type="entry name" value="HHH_5"/>
    <property type="match status" value="1"/>
</dbReference>
<evidence type="ECO:0000259" key="3">
    <source>
        <dbReference type="SMART" id="SM00278"/>
    </source>
</evidence>
<dbReference type="Gene3D" id="1.10.150.110">
    <property type="entry name" value="DNA polymerase beta, N-terminal domain-like"/>
    <property type="match status" value="1"/>
</dbReference>
<evidence type="ECO:0000256" key="1">
    <source>
        <dbReference type="ARBA" id="ARBA00022634"/>
    </source>
</evidence>
<dbReference type="GO" id="GO:0006281">
    <property type="term" value="P:DNA repair"/>
    <property type="evidence" value="ECO:0007669"/>
    <property type="project" value="InterPro"/>
</dbReference>
<reference evidence="4 5" key="1">
    <citation type="journal article" date="2014" name="PLoS ONE">
        <title>The first complete genome sequence of the class fimbriimonadia in the phylum armatimonadetes.</title>
        <authorList>
            <person name="Hu Z.Y."/>
            <person name="Wang Y.Z."/>
            <person name="Im W.T."/>
            <person name="Wang S.Y."/>
            <person name="Zhao G.P."/>
            <person name="Zheng H.J."/>
            <person name="Quan Z.X."/>
        </authorList>
    </citation>
    <scope>NUCLEOTIDE SEQUENCE [LARGE SCALE GENOMIC DNA]</scope>
    <source>
        <strain evidence="4">Gsoil 348</strain>
    </source>
</reference>
<feature type="domain" description="Helix-hairpin-helix DNA-binding motif class 1" evidence="3">
    <location>
        <begin position="91"/>
        <end position="110"/>
    </location>
</feature>
<dbReference type="PANTHER" id="PTHR11276">
    <property type="entry name" value="DNA POLYMERASE TYPE-X FAMILY MEMBER"/>
    <property type="match status" value="1"/>
</dbReference>
<dbReference type="HOGENOM" id="CLU_1737824_0_0_0"/>
<dbReference type="KEGG" id="fgi:OP10G_2979"/>